<dbReference type="EMBL" id="CP030118">
    <property type="protein sequence ID" value="QDL09553.1"/>
    <property type="molecule type" value="Genomic_DNA"/>
</dbReference>
<dbReference type="RefSeq" id="WP_171976728.1">
    <property type="nucleotide sequence ID" value="NZ_CAWOXK010000001.1"/>
</dbReference>
<evidence type="ECO:0000256" key="5">
    <source>
        <dbReference type="SAM" id="Phobius"/>
    </source>
</evidence>
<feature type="transmembrane region" description="Helical" evidence="5">
    <location>
        <begin position="71"/>
        <end position="90"/>
    </location>
</feature>
<keyword evidence="4 5" id="KW-0472">Membrane</keyword>
<protein>
    <recommendedName>
        <fullName evidence="8">DoxX family protein</fullName>
    </recommendedName>
</protein>
<dbReference type="KEGG" id="bsen:DP114_18120"/>
<reference evidence="6 7" key="1">
    <citation type="submission" date="2018-06" db="EMBL/GenBank/DDBJ databases">
        <title>Comparative genomics of Brasilonema spp. strains.</title>
        <authorList>
            <person name="Alvarenga D.O."/>
            <person name="Fiore M.F."/>
            <person name="Varani A.M."/>
        </authorList>
    </citation>
    <scope>NUCLEOTIDE SEQUENCE [LARGE SCALE GENOMIC DNA]</scope>
    <source>
        <strain evidence="6 7">CENA114</strain>
    </source>
</reference>
<feature type="transmembrane region" description="Helical" evidence="5">
    <location>
        <begin position="46"/>
        <end position="64"/>
    </location>
</feature>
<dbReference type="GO" id="GO:0016020">
    <property type="term" value="C:membrane"/>
    <property type="evidence" value="ECO:0007669"/>
    <property type="project" value="UniProtKB-SubCell"/>
</dbReference>
<dbReference type="InterPro" id="IPR032808">
    <property type="entry name" value="DoxX"/>
</dbReference>
<keyword evidence="3 5" id="KW-1133">Transmembrane helix</keyword>
<evidence type="ECO:0000313" key="6">
    <source>
        <dbReference type="EMBL" id="QDL09553.1"/>
    </source>
</evidence>
<keyword evidence="2 5" id="KW-0812">Transmembrane</keyword>
<evidence type="ECO:0000313" key="7">
    <source>
        <dbReference type="Proteomes" id="UP000503129"/>
    </source>
</evidence>
<feature type="transmembrane region" description="Helical" evidence="5">
    <location>
        <begin position="9"/>
        <end position="26"/>
    </location>
</feature>
<dbReference type="Pfam" id="PF13564">
    <property type="entry name" value="DoxX_2"/>
    <property type="match status" value="1"/>
</dbReference>
<keyword evidence="7" id="KW-1185">Reference proteome</keyword>
<evidence type="ECO:0000256" key="1">
    <source>
        <dbReference type="ARBA" id="ARBA00004141"/>
    </source>
</evidence>
<evidence type="ECO:0000256" key="2">
    <source>
        <dbReference type="ARBA" id="ARBA00022692"/>
    </source>
</evidence>
<accession>A0A856MED4</accession>
<evidence type="ECO:0000256" key="4">
    <source>
        <dbReference type="ARBA" id="ARBA00023136"/>
    </source>
</evidence>
<organism evidence="6 7">
    <name type="scientific">Brasilonema sennae CENA114</name>
    <dbReference type="NCBI Taxonomy" id="415709"/>
    <lineage>
        <taxon>Bacteria</taxon>
        <taxon>Bacillati</taxon>
        <taxon>Cyanobacteriota</taxon>
        <taxon>Cyanophyceae</taxon>
        <taxon>Nostocales</taxon>
        <taxon>Scytonemataceae</taxon>
        <taxon>Brasilonema</taxon>
        <taxon>Bromeliae group (in: Brasilonema)</taxon>
    </lineage>
</organism>
<evidence type="ECO:0008006" key="8">
    <source>
        <dbReference type="Google" id="ProtNLM"/>
    </source>
</evidence>
<evidence type="ECO:0000256" key="3">
    <source>
        <dbReference type="ARBA" id="ARBA00022989"/>
    </source>
</evidence>
<dbReference type="PANTHER" id="PTHR36974:SF1">
    <property type="entry name" value="DOXX FAMILY MEMBRANE PROTEIN"/>
    <property type="match status" value="1"/>
</dbReference>
<dbReference type="PANTHER" id="PTHR36974">
    <property type="entry name" value="MEMBRANE PROTEIN-RELATED"/>
    <property type="match status" value="1"/>
</dbReference>
<sequence>MKKNNLKELLRVILAISMIVVGVTHFTSGDQYVRIVPPQLPYPLEIVYLSGFYEILGGIGLLVPPVSQATAWGLIALFIAVYPANINMAVNHIPIDNIPNSPWLQAIRLPFQAVFIAWAWWYTQPSDFDKQASIIPKSLIPEKLLRLE</sequence>
<gene>
    <name evidence="6" type="ORF">DP114_18120</name>
</gene>
<name>A0A856MED4_9CYAN</name>
<dbReference type="AlphaFoldDB" id="A0A856MED4"/>
<proteinExistence type="predicted"/>
<comment type="subcellular location">
    <subcellularLocation>
        <location evidence="1">Membrane</location>
        <topology evidence="1">Multi-pass membrane protein</topology>
    </subcellularLocation>
</comment>
<feature type="transmembrane region" description="Helical" evidence="5">
    <location>
        <begin position="102"/>
        <end position="121"/>
    </location>
</feature>
<dbReference type="Proteomes" id="UP000503129">
    <property type="component" value="Chromosome"/>
</dbReference>